<evidence type="ECO:0000256" key="1">
    <source>
        <dbReference type="SAM" id="Phobius"/>
    </source>
</evidence>
<dbReference type="EMBL" id="JACSQN010000009">
    <property type="protein sequence ID" value="MBD7985158.1"/>
    <property type="molecule type" value="Genomic_DNA"/>
</dbReference>
<keyword evidence="1" id="KW-0812">Transmembrane</keyword>
<proteinExistence type="predicted"/>
<reference evidence="2 3" key="1">
    <citation type="submission" date="2020-08" db="EMBL/GenBank/DDBJ databases">
        <title>A Genomic Blueprint of the Chicken Gut Microbiome.</title>
        <authorList>
            <person name="Gilroy R."/>
            <person name="Ravi A."/>
            <person name="Getino M."/>
            <person name="Pursley I."/>
            <person name="Horton D.L."/>
            <person name="Alikhan N.-F."/>
            <person name="Baker D."/>
            <person name="Gharbi K."/>
            <person name="Hall N."/>
            <person name="Watson M."/>
            <person name="Adriaenssens E.M."/>
            <person name="Foster-Nyarko E."/>
            <person name="Jarju S."/>
            <person name="Secka A."/>
            <person name="Antonio M."/>
            <person name="Oren A."/>
            <person name="Chaudhuri R."/>
            <person name="La Ragione R.M."/>
            <person name="Hildebrand F."/>
            <person name="Pallen M.J."/>
        </authorList>
    </citation>
    <scope>NUCLEOTIDE SEQUENCE [LARGE SCALE GENOMIC DNA]</scope>
    <source>
        <strain evidence="2 3">Sa2YVA2</strain>
    </source>
</reference>
<name>A0ABR8UAV3_9BACL</name>
<dbReference type="Proteomes" id="UP000626786">
    <property type="component" value="Unassembled WGS sequence"/>
</dbReference>
<gene>
    <name evidence="2" type="ORF">H9649_11210</name>
</gene>
<keyword evidence="3" id="KW-1185">Reference proteome</keyword>
<accession>A0ABR8UAV3</accession>
<comment type="caution">
    <text evidence="2">The sequence shown here is derived from an EMBL/GenBank/DDBJ whole genome shotgun (WGS) entry which is preliminary data.</text>
</comment>
<keyword evidence="1" id="KW-0472">Membrane</keyword>
<sequence length="70" mass="7564">MSTYKKSFTMIVSIGAAILLAVAGMLITTSYFNSKTIQLGADGCNKVGGSFHLEIHNPLTNSYSFECKKL</sequence>
<evidence type="ECO:0000313" key="2">
    <source>
        <dbReference type="EMBL" id="MBD7985158.1"/>
    </source>
</evidence>
<evidence type="ECO:0000313" key="3">
    <source>
        <dbReference type="Proteomes" id="UP000626786"/>
    </source>
</evidence>
<keyword evidence="1" id="KW-1133">Transmembrane helix</keyword>
<organism evidence="2 3">
    <name type="scientific">Sporosarcina quadrami</name>
    <dbReference type="NCBI Taxonomy" id="2762234"/>
    <lineage>
        <taxon>Bacteria</taxon>
        <taxon>Bacillati</taxon>
        <taxon>Bacillota</taxon>
        <taxon>Bacilli</taxon>
        <taxon>Bacillales</taxon>
        <taxon>Caryophanaceae</taxon>
        <taxon>Sporosarcina</taxon>
    </lineage>
</organism>
<dbReference type="RefSeq" id="WP_191694979.1">
    <property type="nucleotide sequence ID" value="NZ_JACSQN010000009.1"/>
</dbReference>
<feature type="transmembrane region" description="Helical" evidence="1">
    <location>
        <begin position="7"/>
        <end position="27"/>
    </location>
</feature>
<protein>
    <submittedName>
        <fullName evidence="2">Uncharacterized protein</fullName>
    </submittedName>
</protein>